<sequence length="109" mass="11927">MNLNLPVRCQQPSLLPHALSFLSWTSKVVPIKDLNKKYRVMSSDCTARHSPSSAACPVSHTFSPLCCSPGKHCCHTISSSSLTTLKLLKGRDDLLLILVVLVLPQSQTQ</sequence>
<accession>A0ABQ9WF69</accession>
<evidence type="ECO:0000313" key="1">
    <source>
        <dbReference type="EMBL" id="KAK2120298.1"/>
    </source>
</evidence>
<dbReference type="EMBL" id="JASSZA010000001">
    <property type="protein sequence ID" value="KAK2120298.1"/>
    <property type="molecule type" value="Genomic_DNA"/>
</dbReference>
<keyword evidence="2" id="KW-1185">Reference proteome</keyword>
<name>A0ABQ9WF69_SAGOE</name>
<protein>
    <submittedName>
        <fullName evidence="1">Uncharacterized protein</fullName>
    </submittedName>
</protein>
<feature type="non-terminal residue" evidence="1">
    <location>
        <position position="109"/>
    </location>
</feature>
<reference evidence="1 2" key="1">
    <citation type="submission" date="2023-05" db="EMBL/GenBank/DDBJ databases">
        <title>B98-5 Cell Line De Novo Hybrid Assembly: An Optical Mapping Approach.</title>
        <authorList>
            <person name="Kananen K."/>
            <person name="Auerbach J.A."/>
            <person name="Kautto E."/>
            <person name="Blachly J.S."/>
        </authorList>
    </citation>
    <scope>NUCLEOTIDE SEQUENCE [LARGE SCALE GENOMIC DNA]</scope>
    <source>
        <strain evidence="1">B95-8</strain>
        <tissue evidence="1">Cell line</tissue>
    </source>
</reference>
<comment type="caution">
    <text evidence="1">The sequence shown here is derived from an EMBL/GenBank/DDBJ whole genome shotgun (WGS) entry which is preliminary data.</text>
</comment>
<gene>
    <name evidence="1" type="ORF">P7K49_001684</name>
</gene>
<evidence type="ECO:0000313" key="2">
    <source>
        <dbReference type="Proteomes" id="UP001266305"/>
    </source>
</evidence>
<dbReference type="Proteomes" id="UP001266305">
    <property type="component" value="Unassembled WGS sequence"/>
</dbReference>
<organism evidence="1 2">
    <name type="scientific">Saguinus oedipus</name>
    <name type="common">Cotton-top tamarin</name>
    <name type="synonym">Oedipomidas oedipus</name>
    <dbReference type="NCBI Taxonomy" id="9490"/>
    <lineage>
        <taxon>Eukaryota</taxon>
        <taxon>Metazoa</taxon>
        <taxon>Chordata</taxon>
        <taxon>Craniata</taxon>
        <taxon>Vertebrata</taxon>
        <taxon>Euteleostomi</taxon>
        <taxon>Mammalia</taxon>
        <taxon>Eutheria</taxon>
        <taxon>Euarchontoglires</taxon>
        <taxon>Primates</taxon>
        <taxon>Haplorrhini</taxon>
        <taxon>Platyrrhini</taxon>
        <taxon>Cebidae</taxon>
        <taxon>Callitrichinae</taxon>
        <taxon>Saguinus</taxon>
    </lineage>
</organism>
<proteinExistence type="predicted"/>